<dbReference type="GO" id="GO:0004722">
    <property type="term" value="F:protein serine/threonine phosphatase activity"/>
    <property type="evidence" value="ECO:0007669"/>
    <property type="project" value="UniProtKB-EC"/>
</dbReference>
<protein>
    <submittedName>
        <fullName evidence="4">PP2C family protein-serine/threonine phosphatase</fullName>
        <ecNumber evidence="4">3.1.3.16</ecNumber>
    </submittedName>
</protein>
<dbReference type="RefSeq" id="WP_378593298.1">
    <property type="nucleotide sequence ID" value="NZ_JBHSKD010000027.1"/>
</dbReference>
<gene>
    <name evidence="4" type="ORF">ACFPGP_21615</name>
</gene>
<dbReference type="EMBL" id="JBHSKD010000027">
    <property type="protein sequence ID" value="MFC5179294.1"/>
    <property type="molecule type" value="Genomic_DNA"/>
</dbReference>
<evidence type="ECO:0000313" key="5">
    <source>
        <dbReference type="Proteomes" id="UP001596087"/>
    </source>
</evidence>
<keyword evidence="2" id="KW-1133">Transmembrane helix</keyword>
<dbReference type="Pfam" id="PF07228">
    <property type="entry name" value="SpoIIE"/>
    <property type="match status" value="1"/>
</dbReference>
<proteinExistence type="predicted"/>
<sequence>MTQLRDSARAPHRRPLDRAPDWLVGREAQTDARELRLLVVLTVALAACVWRFPDAVPLGSLVVPLLLAGFLLSPRRLPWFVVFVLVLVAVLALRLTTDDIDERDTLANARALVVVLVAGIVLWLSRRRARLGVGGALGESMLVDLRDRILGQGRIPELPEAWYAETALRSAGGSPFAGDFVVTALPRRSGRFEVAVVDVSGKGEAAGTRALLLSGALGGLLGALPPADFLPAANDYLVRQGWEEGFATAIHLSLDLGTGEFEVRSAGHPPAVQRIAGSGRWVAFDDPGPALGLFDDPVFPGATGRLRSGDAMLLYTDGMVERRRRDIGLGIDQLLGRAEDLLRGDVTGGAARLVEQVGARDDDRALLLVHRR</sequence>
<accession>A0ABW0BPG7</accession>
<evidence type="ECO:0000259" key="3">
    <source>
        <dbReference type="SMART" id="SM00331"/>
    </source>
</evidence>
<dbReference type="InterPro" id="IPR001932">
    <property type="entry name" value="PPM-type_phosphatase-like_dom"/>
</dbReference>
<dbReference type="PANTHER" id="PTHR43156">
    <property type="entry name" value="STAGE II SPORULATION PROTEIN E-RELATED"/>
    <property type="match status" value="1"/>
</dbReference>
<dbReference type="Proteomes" id="UP001596087">
    <property type="component" value="Unassembled WGS sequence"/>
</dbReference>
<keyword evidence="1 4" id="KW-0378">Hydrolase</keyword>
<keyword evidence="2" id="KW-0812">Transmembrane</keyword>
<dbReference type="EC" id="3.1.3.16" evidence="4"/>
<feature type="domain" description="PPM-type phosphatase" evidence="3">
    <location>
        <begin position="158"/>
        <end position="371"/>
    </location>
</feature>
<feature type="transmembrane region" description="Helical" evidence="2">
    <location>
        <begin position="107"/>
        <end position="124"/>
    </location>
</feature>
<feature type="transmembrane region" description="Helical" evidence="2">
    <location>
        <begin position="35"/>
        <end position="52"/>
    </location>
</feature>
<reference evidence="5" key="1">
    <citation type="journal article" date="2019" name="Int. J. Syst. Evol. Microbiol.">
        <title>The Global Catalogue of Microorganisms (GCM) 10K type strain sequencing project: providing services to taxonomists for standard genome sequencing and annotation.</title>
        <authorList>
            <consortium name="The Broad Institute Genomics Platform"/>
            <consortium name="The Broad Institute Genome Sequencing Center for Infectious Disease"/>
            <person name="Wu L."/>
            <person name="Ma J."/>
        </authorList>
    </citation>
    <scope>NUCLEOTIDE SEQUENCE [LARGE SCALE GENOMIC DNA]</scope>
    <source>
        <strain evidence="5">DFY41</strain>
    </source>
</reference>
<keyword evidence="5" id="KW-1185">Reference proteome</keyword>
<organism evidence="4 5">
    <name type="scientific">Nocardioides taihuensis</name>
    <dbReference type="NCBI Taxonomy" id="1835606"/>
    <lineage>
        <taxon>Bacteria</taxon>
        <taxon>Bacillati</taxon>
        <taxon>Actinomycetota</taxon>
        <taxon>Actinomycetes</taxon>
        <taxon>Propionibacteriales</taxon>
        <taxon>Nocardioidaceae</taxon>
        <taxon>Nocardioides</taxon>
    </lineage>
</organism>
<dbReference type="Gene3D" id="3.60.40.10">
    <property type="entry name" value="PPM-type phosphatase domain"/>
    <property type="match status" value="1"/>
</dbReference>
<feature type="transmembrane region" description="Helical" evidence="2">
    <location>
        <begin position="79"/>
        <end position="95"/>
    </location>
</feature>
<keyword evidence="2" id="KW-0472">Membrane</keyword>
<evidence type="ECO:0000313" key="4">
    <source>
        <dbReference type="EMBL" id="MFC5179294.1"/>
    </source>
</evidence>
<dbReference type="PANTHER" id="PTHR43156:SF2">
    <property type="entry name" value="STAGE II SPORULATION PROTEIN E"/>
    <property type="match status" value="1"/>
</dbReference>
<evidence type="ECO:0000256" key="1">
    <source>
        <dbReference type="ARBA" id="ARBA00022801"/>
    </source>
</evidence>
<name>A0ABW0BPG7_9ACTN</name>
<dbReference type="InterPro" id="IPR052016">
    <property type="entry name" value="Bact_Sigma-Reg"/>
</dbReference>
<evidence type="ECO:0000256" key="2">
    <source>
        <dbReference type="SAM" id="Phobius"/>
    </source>
</evidence>
<dbReference type="InterPro" id="IPR036457">
    <property type="entry name" value="PPM-type-like_dom_sf"/>
</dbReference>
<dbReference type="SMART" id="SM00331">
    <property type="entry name" value="PP2C_SIG"/>
    <property type="match status" value="1"/>
</dbReference>
<comment type="caution">
    <text evidence="4">The sequence shown here is derived from an EMBL/GenBank/DDBJ whole genome shotgun (WGS) entry which is preliminary data.</text>
</comment>